<feature type="compositionally biased region" description="Polar residues" evidence="1">
    <location>
        <begin position="482"/>
        <end position="494"/>
    </location>
</feature>
<dbReference type="WBParaSite" id="HNAJ_0001203001-mRNA-1">
    <property type="protein sequence ID" value="HNAJ_0001203001-mRNA-1"/>
    <property type="gene ID" value="HNAJ_0001203001"/>
</dbReference>
<evidence type="ECO:0000256" key="1">
    <source>
        <dbReference type="SAM" id="MobiDB-lite"/>
    </source>
</evidence>
<gene>
    <name evidence="2" type="ORF">HNAJ_LOCUS12019</name>
</gene>
<sequence length="724" mass="80310">MNDFLDDLDSILIATNYDGGIPHRAYEKFINTLMLLSQKPRRLKRLGVVFKVLEGQSPDIRTLRAPLRRVLNQAVHVDQVQSRVLMRAEEVQRYLKSVEDERQNIFKEISRMDMKPLEDVIKNFPSTSFSKLRVVENDYRSGGDHYEMNLDDTLSSDTQSSSYYGKVAKQIVTSYARSKANGVTFVGEVIKDGEGGGKVWSGNVSILKRSASTNDLQTQILRLIMNTGVQYDQEDYKLVFDNISELRKIEPTISTADVQYQLLRVIRNATSQVGVRVGPQAIDLSCVDIGKLGLEVMNNKETEGLDFRVGEVLCPVSVGTSVNLYKGPGVQVLRINYVNSLNLELRNAVAHTTKDSHRRLKIRDVQSQVITRTSSESAWTETQGSSEVQTQIEVVSRTAAIQAVAKMGVVNIPSHNQKNRVVEDTSTTFCLLPDKESTGIMNSEAATSDVMTQISCILHSRGIHFNLQTYLSEYKKRSSLSETSDLGEQSQNVEFQGEKQPKSEIQNSTATCDVEILISRVVHDYGTQVSSRLIPTKGSDLSIADYSGVRNFIVTHDDGAVTGSMHPDSVDTQIRDDRGLTTQAAVVLRAKDLRSKVTVGEITAQSGVATKVNFVRSNVAGRPFLKVGLELVPTQISMKRYDFEKTEVEFLDATGSENYNMKMNSVSCPAKIKVESSLTEGSGVHISGIEKASRVVISVSSSLPSVQTDLREEIEDEDSDILHE</sequence>
<evidence type="ECO:0000313" key="3">
    <source>
        <dbReference type="Proteomes" id="UP000278807"/>
    </source>
</evidence>
<dbReference type="STRING" id="102285.A0A0R3TW07"/>
<dbReference type="Proteomes" id="UP000278807">
    <property type="component" value="Unassembled WGS sequence"/>
</dbReference>
<evidence type="ECO:0000313" key="4">
    <source>
        <dbReference type="WBParaSite" id="HNAJ_0001203001-mRNA-1"/>
    </source>
</evidence>
<organism evidence="4">
    <name type="scientific">Rodentolepis nana</name>
    <name type="common">Dwarf tapeworm</name>
    <name type="synonym">Hymenolepis nana</name>
    <dbReference type="NCBI Taxonomy" id="102285"/>
    <lineage>
        <taxon>Eukaryota</taxon>
        <taxon>Metazoa</taxon>
        <taxon>Spiralia</taxon>
        <taxon>Lophotrochozoa</taxon>
        <taxon>Platyhelminthes</taxon>
        <taxon>Cestoda</taxon>
        <taxon>Eucestoda</taxon>
        <taxon>Cyclophyllidea</taxon>
        <taxon>Hymenolepididae</taxon>
        <taxon>Rodentolepis</taxon>
    </lineage>
</organism>
<protein>
    <submittedName>
        <fullName evidence="4">Mediator complex subunit 1</fullName>
    </submittedName>
</protein>
<dbReference type="EMBL" id="UZAE01013968">
    <property type="protein sequence ID" value="VDO11979.1"/>
    <property type="molecule type" value="Genomic_DNA"/>
</dbReference>
<dbReference type="AlphaFoldDB" id="A0A0R3TW07"/>
<name>A0A0R3TW07_RODNA</name>
<dbReference type="OrthoDB" id="6236393at2759"/>
<reference evidence="2 3" key="2">
    <citation type="submission" date="2018-11" db="EMBL/GenBank/DDBJ databases">
        <authorList>
            <consortium name="Pathogen Informatics"/>
        </authorList>
    </citation>
    <scope>NUCLEOTIDE SEQUENCE [LARGE SCALE GENOMIC DNA]</scope>
</reference>
<proteinExistence type="predicted"/>
<reference evidence="4" key="1">
    <citation type="submission" date="2017-02" db="UniProtKB">
        <authorList>
            <consortium name="WormBaseParasite"/>
        </authorList>
    </citation>
    <scope>IDENTIFICATION</scope>
</reference>
<keyword evidence="3" id="KW-1185">Reference proteome</keyword>
<accession>A0A0R3TW07</accession>
<feature type="region of interest" description="Disordered" evidence="1">
    <location>
        <begin position="482"/>
        <end position="506"/>
    </location>
</feature>
<evidence type="ECO:0000313" key="2">
    <source>
        <dbReference type="EMBL" id="VDO11979.1"/>
    </source>
</evidence>